<dbReference type="eggNOG" id="ENOG502QVPR">
    <property type="taxonomic scope" value="Eukaryota"/>
</dbReference>
<protein>
    <submittedName>
        <fullName evidence="2">Uncharacterized protein</fullName>
    </submittedName>
</protein>
<dbReference type="InterPro" id="IPR010433">
    <property type="entry name" value="EIF-4B_pln"/>
</dbReference>
<accession>A0A1D6JN17</accession>
<proteinExistence type="predicted"/>
<dbReference type="Pfam" id="PF06273">
    <property type="entry name" value="eIF-4B"/>
    <property type="match status" value="1"/>
</dbReference>
<name>A0A1D6JN17_MAIZE</name>
<dbReference type="AlphaFoldDB" id="A0A1D6JN17"/>
<dbReference type="PANTHER" id="PTHR32091:SF20">
    <property type="entry name" value="EUKARYOTIC TRANSLATION INITIATION FACTOR 4B1"/>
    <property type="match status" value="1"/>
</dbReference>
<dbReference type="GO" id="GO:0003743">
    <property type="term" value="F:translation initiation factor activity"/>
    <property type="evidence" value="ECO:0007669"/>
    <property type="project" value="InterPro"/>
</dbReference>
<reference evidence="2" key="1">
    <citation type="submission" date="2015-12" db="EMBL/GenBank/DDBJ databases">
        <title>Update maize B73 reference genome by single molecule sequencing technologies.</title>
        <authorList>
            <consortium name="Maize Genome Sequencing Project"/>
            <person name="Ware D."/>
        </authorList>
    </citation>
    <scope>NUCLEOTIDE SEQUENCE [LARGE SCALE GENOMIC DNA]</scope>
    <source>
        <tissue evidence="2">Seedling</tissue>
    </source>
</reference>
<feature type="region of interest" description="Disordered" evidence="1">
    <location>
        <begin position="115"/>
        <end position="172"/>
    </location>
</feature>
<dbReference type="PANTHER" id="PTHR32091">
    <property type="entry name" value="EUKARYOTIC TRANSLATION INITIATION FACTOR 4B"/>
    <property type="match status" value="1"/>
</dbReference>
<gene>
    <name evidence="2" type="ORF">ZEAMMB73_Zm00001d027565</name>
</gene>
<evidence type="ECO:0000256" key="1">
    <source>
        <dbReference type="SAM" id="MobiDB-lite"/>
    </source>
</evidence>
<sequence length="172" mass="18015">MGFHQGITASLYNHHMLSFQSNNDVGIGGGDDATGGMVMAPGSVSGGSGNAGLFLSPNTGVVSNAPGVASSRNSSGDAFCGIGTPKYKYVTGSSSDWSDREVDILNEGLVSNDERERPRIVLDPPKRDALATPTPPAEVGRSRSSPFGAARPREDVLADKGMDWKKMETEID</sequence>
<dbReference type="InParanoid" id="A0A1D6JN17"/>
<organism evidence="2">
    <name type="scientific">Zea mays</name>
    <name type="common">Maize</name>
    <dbReference type="NCBI Taxonomy" id="4577"/>
    <lineage>
        <taxon>Eukaryota</taxon>
        <taxon>Viridiplantae</taxon>
        <taxon>Streptophyta</taxon>
        <taxon>Embryophyta</taxon>
        <taxon>Tracheophyta</taxon>
        <taxon>Spermatophyta</taxon>
        <taxon>Magnoliopsida</taxon>
        <taxon>Liliopsida</taxon>
        <taxon>Poales</taxon>
        <taxon>Poaceae</taxon>
        <taxon>PACMAD clade</taxon>
        <taxon>Panicoideae</taxon>
        <taxon>Andropogonodae</taxon>
        <taxon>Andropogoneae</taxon>
        <taxon>Tripsacinae</taxon>
        <taxon>Zea</taxon>
    </lineage>
</organism>
<evidence type="ECO:0000313" key="2">
    <source>
        <dbReference type="EMBL" id="ONL93435.1"/>
    </source>
</evidence>
<feature type="compositionally biased region" description="Basic and acidic residues" evidence="1">
    <location>
        <begin position="115"/>
        <end position="129"/>
    </location>
</feature>
<dbReference type="EMBL" id="CM007647">
    <property type="protein sequence ID" value="ONL93435.1"/>
    <property type="molecule type" value="Genomic_DNA"/>
</dbReference>
<feature type="compositionally biased region" description="Basic and acidic residues" evidence="1">
    <location>
        <begin position="151"/>
        <end position="172"/>
    </location>
</feature>